<protein>
    <submittedName>
        <fullName evidence="2">Uncharacterized protein</fullName>
    </submittedName>
</protein>
<organism evidence="2 4">
    <name type="scientific">Enterococcus gilvus ATCC BAA-350</name>
    <dbReference type="NCBI Taxonomy" id="1158614"/>
    <lineage>
        <taxon>Bacteria</taxon>
        <taxon>Bacillati</taxon>
        <taxon>Bacillota</taxon>
        <taxon>Bacilli</taxon>
        <taxon>Lactobacillales</taxon>
        <taxon>Enterococcaceae</taxon>
        <taxon>Enterococcus</taxon>
    </lineage>
</organism>
<dbReference type="RefSeq" id="WP_010781505.1">
    <property type="nucleotide sequence ID" value="NZ_ASWH01000001.1"/>
</dbReference>
<dbReference type="AlphaFoldDB" id="R2XYI4"/>
<reference evidence="2 4" key="1">
    <citation type="submission" date="2013-02" db="EMBL/GenBank/DDBJ databases">
        <title>The Genome Sequence of Enterococcus gilvus ATCC BAA-350.</title>
        <authorList>
            <consortium name="The Broad Institute Genome Sequencing Platform"/>
            <consortium name="The Broad Institute Genome Sequencing Center for Infectious Disease"/>
            <person name="Earl A.M."/>
            <person name="Gilmore M.S."/>
            <person name="Lebreton F."/>
            <person name="Walker B."/>
            <person name="Young S.K."/>
            <person name="Zeng Q."/>
            <person name="Gargeya S."/>
            <person name="Fitzgerald M."/>
            <person name="Haas B."/>
            <person name="Abouelleil A."/>
            <person name="Alvarado L."/>
            <person name="Arachchi H.M."/>
            <person name="Berlin A.M."/>
            <person name="Chapman S.B."/>
            <person name="Dewar J."/>
            <person name="Goldberg J."/>
            <person name="Griggs A."/>
            <person name="Gujja S."/>
            <person name="Hansen M."/>
            <person name="Howarth C."/>
            <person name="Imamovic A."/>
            <person name="Larimer J."/>
            <person name="McCowan C."/>
            <person name="Murphy C."/>
            <person name="Neiman D."/>
            <person name="Pearson M."/>
            <person name="Priest M."/>
            <person name="Roberts A."/>
            <person name="Saif S."/>
            <person name="Shea T."/>
            <person name="Sisk P."/>
            <person name="Sykes S."/>
            <person name="Wortman J."/>
            <person name="Nusbaum C."/>
            <person name="Birren B."/>
        </authorList>
    </citation>
    <scope>NUCLEOTIDE SEQUENCE [LARGE SCALE GENOMIC DNA]</scope>
    <source>
        <strain evidence="2 4">ATCC BAA-350</strain>
    </source>
</reference>
<feature type="transmembrane region" description="Helical" evidence="1">
    <location>
        <begin position="106"/>
        <end position="125"/>
    </location>
</feature>
<evidence type="ECO:0000256" key="1">
    <source>
        <dbReference type="SAM" id="Phobius"/>
    </source>
</evidence>
<name>R2XYI4_9ENTE</name>
<keyword evidence="1" id="KW-0812">Transmembrane</keyword>
<evidence type="ECO:0000313" key="3">
    <source>
        <dbReference type="EMBL" id="EOW81521.1"/>
    </source>
</evidence>
<gene>
    <name evidence="3" type="ORF">I592_00816</name>
    <name evidence="2" type="ORF">UKC_03144</name>
</gene>
<dbReference type="Proteomes" id="UP000014160">
    <property type="component" value="Unassembled WGS sequence"/>
</dbReference>
<dbReference type="Proteomes" id="UP000013750">
    <property type="component" value="Unassembled WGS sequence"/>
</dbReference>
<dbReference type="EMBL" id="AJDQ01000009">
    <property type="protein sequence ID" value="EOI55102.1"/>
    <property type="molecule type" value="Genomic_DNA"/>
</dbReference>
<keyword evidence="5" id="KW-1185">Reference proteome</keyword>
<comment type="caution">
    <text evidence="2">The sequence shown here is derived from an EMBL/GenBank/DDBJ whole genome shotgun (WGS) entry which is preliminary data.</text>
</comment>
<sequence>MFASLKRVHHRFELFIAENPKLSILLLIVTLSAVQGIVNFFRGAPLLSNLSYIFSLIWFYSIGLLASNFTKKKTGQFLICFLLSFITLILQSIFEKSLVDHTSVFLLAILALFIGSLSWLLTATLSSKRTRQENV</sequence>
<evidence type="ECO:0000313" key="5">
    <source>
        <dbReference type="Proteomes" id="UP000014160"/>
    </source>
</evidence>
<dbReference type="EMBL" id="ASWH01000001">
    <property type="protein sequence ID" value="EOW81521.1"/>
    <property type="molecule type" value="Genomic_DNA"/>
</dbReference>
<feature type="transmembrane region" description="Helical" evidence="1">
    <location>
        <begin position="46"/>
        <end position="65"/>
    </location>
</feature>
<dbReference type="HOGENOM" id="CLU_1882544_0_0_9"/>
<evidence type="ECO:0000313" key="4">
    <source>
        <dbReference type="Proteomes" id="UP000013750"/>
    </source>
</evidence>
<feature type="transmembrane region" description="Helical" evidence="1">
    <location>
        <begin position="77"/>
        <end position="94"/>
    </location>
</feature>
<keyword evidence="1" id="KW-0472">Membrane</keyword>
<dbReference type="eggNOG" id="ENOG5032I68">
    <property type="taxonomic scope" value="Bacteria"/>
</dbReference>
<reference evidence="3 5" key="2">
    <citation type="submission" date="2013-03" db="EMBL/GenBank/DDBJ databases">
        <title>The Genome Sequence of Enterococcus gilvus ATCC BAA-350 (PacBio/Illumina hybrid assembly).</title>
        <authorList>
            <consortium name="The Broad Institute Genomics Platform"/>
            <consortium name="The Broad Institute Genome Sequencing Center for Infectious Disease"/>
            <person name="Earl A."/>
            <person name="Russ C."/>
            <person name="Gilmore M."/>
            <person name="Surin D."/>
            <person name="Walker B."/>
            <person name="Young S."/>
            <person name="Zeng Q."/>
            <person name="Gargeya S."/>
            <person name="Fitzgerald M."/>
            <person name="Haas B."/>
            <person name="Abouelleil A."/>
            <person name="Allen A.W."/>
            <person name="Alvarado L."/>
            <person name="Arachchi H.M."/>
            <person name="Berlin A.M."/>
            <person name="Chapman S.B."/>
            <person name="Gainer-Dewar J."/>
            <person name="Goldberg J."/>
            <person name="Griggs A."/>
            <person name="Gujja S."/>
            <person name="Hansen M."/>
            <person name="Howarth C."/>
            <person name="Imamovic A."/>
            <person name="Ireland A."/>
            <person name="Larimer J."/>
            <person name="McCowan C."/>
            <person name="Murphy C."/>
            <person name="Pearson M."/>
            <person name="Poon T.W."/>
            <person name="Priest M."/>
            <person name="Roberts A."/>
            <person name="Saif S."/>
            <person name="Shea T."/>
            <person name="Sisk P."/>
            <person name="Sykes S."/>
            <person name="Wortman J."/>
            <person name="Nusbaum C."/>
            <person name="Birren B."/>
        </authorList>
    </citation>
    <scope>NUCLEOTIDE SEQUENCE [LARGE SCALE GENOMIC DNA]</scope>
    <source>
        <strain evidence="3 5">ATCC BAA-350</strain>
    </source>
</reference>
<proteinExistence type="predicted"/>
<dbReference type="PATRIC" id="fig|1158614.3.peg.3135"/>
<accession>R2XYI4</accession>
<evidence type="ECO:0000313" key="2">
    <source>
        <dbReference type="EMBL" id="EOI55102.1"/>
    </source>
</evidence>
<keyword evidence="1" id="KW-1133">Transmembrane helix</keyword>